<evidence type="ECO:0000256" key="6">
    <source>
        <dbReference type="ARBA" id="ARBA00022729"/>
    </source>
</evidence>
<dbReference type="FunCoup" id="A0A1Y1UMW4">
    <property type="interactions" value="595"/>
</dbReference>
<dbReference type="RefSeq" id="XP_021872669.1">
    <property type="nucleotide sequence ID" value="XM_022013229.1"/>
</dbReference>
<comment type="pathway">
    <text evidence="3 10">Protein modification; protein glycosylation.</text>
</comment>
<keyword evidence="8 10" id="KW-1133">Transmembrane helix</keyword>
<evidence type="ECO:0000256" key="3">
    <source>
        <dbReference type="ARBA" id="ARBA00004922"/>
    </source>
</evidence>
<dbReference type="InParanoid" id="A0A1Y1UMW4"/>
<dbReference type="Pfam" id="PF04597">
    <property type="entry name" value="Ribophorin_I"/>
    <property type="match status" value="1"/>
</dbReference>
<comment type="subcellular location">
    <subcellularLocation>
        <location evidence="2 10">Endoplasmic reticulum membrane</location>
        <topology evidence="2 10">Single-pass type I membrane protein</topology>
    </subcellularLocation>
</comment>
<evidence type="ECO:0000313" key="11">
    <source>
        <dbReference type="EMBL" id="ORX38806.1"/>
    </source>
</evidence>
<evidence type="ECO:0000256" key="1">
    <source>
        <dbReference type="ARBA" id="ARBA00002791"/>
    </source>
</evidence>
<comment type="caution">
    <text evidence="11">The sequence shown here is derived from an EMBL/GenBank/DDBJ whole genome shotgun (WGS) entry which is preliminary data.</text>
</comment>
<dbReference type="PANTHER" id="PTHR21049:SF0">
    <property type="entry name" value="DOLICHYL-DIPHOSPHOOLIGOSACCHARIDE--PROTEIN GLYCOSYLTRANSFERASE SUBUNIT 1"/>
    <property type="match status" value="1"/>
</dbReference>
<dbReference type="GO" id="GO:0008250">
    <property type="term" value="C:oligosaccharyltransferase complex"/>
    <property type="evidence" value="ECO:0007669"/>
    <property type="project" value="UniProtKB-UniRule"/>
</dbReference>
<keyword evidence="12" id="KW-1185">Reference proteome</keyword>
<gene>
    <name evidence="11" type="ORF">BD324DRAFT_576992</name>
</gene>
<keyword evidence="9 10" id="KW-0472">Membrane</keyword>
<evidence type="ECO:0000256" key="7">
    <source>
        <dbReference type="ARBA" id="ARBA00022824"/>
    </source>
</evidence>
<dbReference type="GO" id="GO:0018279">
    <property type="term" value="P:protein N-linked glycosylation via asparagine"/>
    <property type="evidence" value="ECO:0007669"/>
    <property type="project" value="TreeGrafter"/>
</dbReference>
<evidence type="ECO:0000256" key="9">
    <source>
        <dbReference type="ARBA" id="ARBA00023136"/>
    </source>
</evidence>
<sequence length="470" mass="51491">MLLLSLLLPFAAAAAPPADYVNTAISRTVELGGAIARVSTQFSVKALVDSPGAYHLALAGEGDAVPAFWEVTAGGKVLDVTLPTSDCSPSTVQIDLGRLKKDETTTIALLQLLAHTIEPLPKVIEQSDPQYLRWTTNSTYVDSWYLTDVERIKIRSPTANILSHGSVSSTYARDNTVTKASSTVTLGPFTSLPATLGGDVPRQPFNVHYETREPVVGLKTLKRSAEVSHWGGNLNIQDEMNLVNNGPKLKGHFNRLAHMQSRFHAASPAQIFKEFSLRLPASAHSAYYYDTIGNVSWSHFRPGTSSKRPKSRAVDSVLELKPRYPLLGGWNYSFTMGYDMPLEDVLKSDGSRKVLGVPFMTSWQDLLVEDAEMNIILPEGATNIEVFAPFPADISRWTHKTYLDSTGRPAITLRKSLCTENHAQTVYVTYTYSSGAQLQKPLTVAAVIGGLFILGFGLRRVDYSLDKKTA</sequence>
<accession>A0A1Y1UMW4</accession>
<reference evidence="11 12" key="1">
    <citation type="submission" date="2017-03" db="EMBL/GenBank/DDBJ databases">
        <title>Widespread Adenine N6-methylation of Active Genes in Fungi.</title>
        <authorList>
            <consortium name="DOE Joint Genome Institute"/>
            <person name="Mondo S.J."/>
            <person name="Dannebaum R.O."/>
            <person name="Kuo R.C."/>
            <person name="Louie K.B."/>
            <person name="Bewick A.J."/>
            <person name="Labutti K."/>
            <person name="Haridas S."/>
            <person name="Kuo A."/>
            <person name="Salamov A."/>
            <person name="Ahrendt S.R."/>
            <person name="Lau R."/>
            <person name="Bowen B.P."/>
            <person name="Lipzen A."/>
            <person name="Sullivan W."/>
            <person name="Andreopoulos W.B."/>
            <person name="Clum A."/>
            <person name="Lindquist E."/>
            <person name="Daum C."/>
            <person name="Northen T.R."/>
            <person name="Ramamoorthy G."/>
            <person name="Schmitz R.J."/>
            <person name="Gryganskyi A."/>
            <person name="Culley D."/>
            <person name="Magnuson J."/>
            <person name="James T.Y."/>
            <person name="O'Malley M.A."/>
            <person name="Stajich J.E."/>
            <person name="Spatafora J.W."/>
            <person name="Visel A."/>
            <person name="Grigoriev I.V."/>
        </authorList>
    </citation>
    <scope>NUCLEOTIDE SEQUENCE [LARGE SCALE GENOMIC DNA]</scope>
    <source>
        <strain evidence="11 12">NRRL Y-17943</strain>
    </source>
</reference>
<evidence type="ECO:0000256" key="8">
    <source>
        <dbReference type="ARBA" id="ARBA00022989"/>
    </source>
</evidence>
<dbReference type="Proteomes" id="UP000193218">
    <property type="component" value="Unassembled WGS sequence"/>
</dbReference>
<protein>
    <recommendedName>
        <fullName evidence="10">Dolichyl-diphosphooligosaccharide--protein glycosyltransferase subunit 1</fullName>
    </recommendedName>
</protein>
<name>A0A1Y1UMW4_9TREE</name>
<keyword evidence="6" id="KW-0732">Signal</keyword>
<keyword evidence="5 10" id="KW-0812">Transmembrane</keyword>
<comment type="function">
    <text evidence="1 10">Subunit of the oligosaccharyl transferase (OST) complex that catalyzes the initial transfer of a defined glycan (Glc(3)Man(9)GlcNAc(2) in eukaryotes) from the lipid carrier dolichol-pyrophosphate to an asparagine residue within an Asn-X-Ser/Thr consensus motif in nascent polypeptide chains, the first step in protein N-glycosylation. N-glycosylation occurs cotranslationally and the complex associates with the Sec61 complex at the channel-forming translocon complex that mediates protein translocation across the endoplasmic reticulum (ER). All subunits are required for a maximal enzyme activity.</text>
</comment>
<feature type="transmembrane region" description="Helical" evidence="10">
    <location>
        <begin position="441"/>
        <end position="458"/>
    </location>
</feature>
<organism evidence="11 12">
    <name type="scientific">Kockovaella imperatae</name>
    <dbReference type="NCBI Taxonomy" id="4999"/>
    <lineage>
        <taxon>Eukaryota</taxon>
        <taxon>Fungi</taxon>
        <taxon>Dikarya</taxon>
        <taxon>Basidiomycota</taxon>
        <taxon>Agaricomycotina</taxon>
        <taxon>Tremellomycetes</taxon>
        <taxon>Tremellales</taxon>
        <taxon>Cuniculitremaceae</taxon>
        <taxon>Kockovaella</taxon>
    </lineage>
</organism>
<evidence type="ECO:0000313" key="12">
    <source>
        <dbReference type="Proteomes" id="UP000193218"/>
    </source>
</evidence>
<dbReference type="EMBL" id="NBSH01000003">
    <property type="protein sequence ID" value="ORX38806.1"/>
    <property type="molecule type" value="Genomic_DNA"/>
</dbReference>
<dbReference type="InterPro" id="IPR007676">
    <property type="entry name" value="Ribophorin_I"/>
</dbReference>
<comment type="similarity">
    <text evidence="4 10">Belongs to the OST1 family.</text>
</comment>
<evidence type="ECO:0000256" key="4">
    <source>
        <dbReference type="ARBA" id="ARBA00008905"/>
    </source>
</evidence>
<keyword evidence="7 10" id="KW-0256">Endoplasmic reticulum</keyword>
<evidence type="ECO:0000256" key="2">
    <source>
        <dbReference type="ARBA" id="ARBA00004115"/>
    </source>
</evidence>
<proteinExistence type="inferred from homology"/>
<comment type="subunit">
    <text evidence="10">Component of the oligosaccharyltransferase (OST) complex.</text>
</comment>
<dbReference type="UniPathway" id="UPA00378"/>
<dbReference type="OrthoDB" id="310030at2759"/>
<dbReference type="STRING" id="4999.A0A1Y1UMW4"/>
<dbReference type="PANTHER" id="PTHR21049">
    <property type="entry name" value="RIBOPHORIN I"/>
    <property type="match status" value="1"/>
</dbReference>
<evidence type="ECO:0000256" key="5">
    <source>
        <dbReference type="ARBA" id="ARBA00022692"/>
    </source>
</evidence>
<dbReference type="GeneID" id="33555037"/>
<dbReference type="AlphaFoldDB" id="A0A1Y1UMW4"/>
<evidence type="ECO:0000256" key="10">
    <source>
        <dbReference type="RuleBase" id="RU361143"/>
    </source>
</evidence>